<dbReference type="SUPFAM" id="SSF46894">
    <property type="entry name" value="C-terminal effector domain of the bipartite response regulators"/>
    <property type="match status" value="1"/>
</dbReference>
<evidence type="ECO:0000256" key="2">
    <source>
        <dbReference type="ARBA" id="ARBA00023125"/>
    </source>
</evidence>
<keyword evidence="6" id="KW-1185">Reference proteome</keyword>
<dbReference type="InterPro" id="IPR011042">
    <property type="entry name" value="6-blade_b-propeller_TolB-like"/>
</dbReference>
<dbReference type="PANTHER" id="PTHR36842">
    <property type="entry name" value="PROTEIN TOLB HOMOLOG"/>
    <property type="match status" value="1"/>
</dbReference>
<dbReference type="AlphaFoldDB" id="K7A6P1"/>
<comment type="similarity">
    <text evidence="1">Belongs to the TolB family.</text>
</comment>
<evidence type="ECO:0000256" key="3">
    <source>
        <dbReference type="PROSITE-ProRule" id="PRU01091"/>
    </source>
</evidence>
<evidence type="ECO:0000313" key="6">
    <source>
        <dbReference type="Proteomes" id="UP000006322"/>
    </source>
</evidence>
<sequence length="706" mass="80906">MAVYGPFKLESCIIKPHDYSIKFPDGQAKLLQPKFIYVLAYLAEHFPRLVTREELIEEIWDGNFPVGEKALTNAIWNLRNEFKQFENINLETVRRKGYRLLTKPEYIYPDNESCSESVAADKVNKQAGVLGKKIAVSAVAVVIITLLWQLISQSIITKNTDIVSLTSEPGREVYPMVSPDERYLIFTWRHITGSPNLYIKDLSDTLSKSRQITFTENYEGRAVWHPNSEVVYFQRKHWDFKRCDVVRLNIVTMVEKKIATCDAEKDFSLAISADGVFLAYVVKKQSNQHLNVKLINLNSNAMEATLLPCHQKCNFQDLDLAFSPDGQQLALSRTASDGMNEDIFLYNLNKRKLQHLVATEGRLRGLTWHPDGERILYGGEESGQRNAYLVALRDRKTVNLNVPGFSYPSFIPNSHQVVYHSREDISKLSTLDLSEATGATLFPLIHSNYIYKDPHYSEANNSIAFISTESGYEEIWSADPDGSNRKQLTKLKRHLSSPRWSHNGRYIAFLAPDKETKRSALFVLNLKESNLIQMDSKFEQYFRPSWLRDDSGLIAGAKFKGSSALYGFPINESPPYVIINQSITYAEQAENGDIWFSKGRNLGLWRYSSLNKADKPIQVLSDKVFQVEHHWELTKDGVFFQHDYANYHQIQYFNFNTQEIITLVKLPFGTISRKSSITYIPNLKKLVIAEQEFVNTDIKQLSHSSL</sequence>
<feature type="DNA-binding region" description="OmpR/PhoB-type" evidence="3">
    <location>
        <begin position="1"/>
        <end position="102"/>
    </location>
</feature>
<dbReference type="PROSITE" id="PS51755">
    <property type="entry name" value="OMPR_PHOB"/>
    <property type="match status" value="1"/>
</dbReference>
<dbReference type="RefSeq" id="WP_007102933.1">
    <property type="nucleotide sequence ID" value="NZ_BAER01000013.1"/>
</dbReference>
<dbReference type="InterPro" id="IPR001867">
    <property type="entry name" value="OmpR/PhoB-type_DNA-bd"/>
</dbReference>
<evidence type="ECO:0000313" key="5">
    <source>
        <dbReference type="EMBL" id="GAC31125.1"/>
    </source>
</evidence>
<dbReference type="GO" id="GO:0000160">
    <property type="term" value="P:phosphorelay signal transduction system"/>
    <property type="evidence" value="ECO:0007669"/>
    <property type="project" value="InterPro"/>
</dbReference>
<dbReference type="InterPro" id="IPR036388">
    <property type="entry name" value="WH-like_DNA-bd_sf"/>
</dbReference>
<dbReference type="CDD" id="cd00383">
    <property type="entry name" value="trans_reg_C"/>
    <property type="match status" value="1"/>
</dbReference>
<dbReference type="InterPro" id="IPR016032">
    <property type="entry name" value="Sig_transdc_resp-reg_C-effctor"/>
</dbReference>
<dbReference type="Gene3D" id="2.120.10.30">
    <property type="entry name" value="TolB, C-terminal domain"/>
    <property type="match status" value="2"/>
</dbReference>
<keyword evidence="2 3" id="KW-0238">DNA-binding</keyword>
<dbReference type="Proteomes" id="UP000006322">
    <property type="component" value="Unassembled WGS sequence"/>
</dbReference>
<name>K7A6P1_9ALTE</name>
<dbReference type="PANTHER" id="PTHR36842:SF1">
    <property type="entry name" value="PROTEIN TOLB"/>
    <property type="match status" value="1"/>
</dbReference>
<dbReference type="Pfam" id="PF07676">
    <property type="entry name" value="PD40"/>
    <property type="match status" value="1"/>
</dbReference>
<dbReference type="EMBL" id="BAER01000013">
    <property type="protein sequence ID" value="GAC31125.1"/>
    <property type="molecule type" value="Genomic_DNA"/>
</dbReference>
<dbReference type="SMART" id="SM00862">
    <property type="entry name" value="Trans_reg_C"/>
    <property type="match status" value="1"/>
</dbReference>
<gene>
    <name evidence="5" type="ORF">GPLA_0206</name>
</gene>
<evidence type="ECO:0000259" key="4">
    <source>
        <dbReference type="PROSITE" id="PS51755"/>
    </source>
</evidence>
<organism evidence="5 6">
    <name type="scientific">Paraglaciecola polaris LMG 21857</name>
    <dbReference type="NCBI Taxonomy" id="1129793"/>
    <lineage>
        <taxon>Bacteria</taxon>
        <taxon>Pseudomonadati</taxon>
        <taxon>Pseudomonadota</taxon>
        <taxon>Gammaproteobacteria</taxon>
        <taxon>Alteromonadales</taxon>
        <taxon>Alteromonadaceae</taxon>
        <taxon>Paraglaciecola</taxon>
    </lineage>
</organism>
<dbReference type="STRING" id="1129793.GPLA_0206"/>
<comment type="caution">
    <text evidence="5">The sequence shown here is derived from an EMBL/GenBank/DDBJ whole genome shotgun (WGS) entry which is preliminary data.</text>
</comment>
<dbReference type="GO" id="GO:0003677">
    <property type="term" value="F:DNA binding"/>
    <property type="evidence" value="ECO:0007669"/>
    <property type="project" value="UniProtKB-UniRule"/>
</dbReference>
<evidence type="ECO:0000256" key="1">
    <source>
        <dbReference type="ARBA" id="ARBA00009820"/>
    </source>
</evidence>
<dbReference type="GO" id="GO:0006355">
    <property type="term" value="P:regulation of DNA-templated transcription"/>
    <property type="evidence" value="ECO:0007669"/>
    <property type="project" value="InterPro"/>
</dbReference>
<reference evidence="6" key="1">
    <citation type="journal article" date="2014" name="Environ. Microbiol.">
        <title>Comparative genomics of the marine bacterial genus Glaciecola reveals the high degree of genomic diversity and genomic characteristic for cold adaptation.</title>
        <authorList>
            <person name="Qin Q.L."/>
            <person name="Xie B.B."/>
            <person name="Yu Y."/>
            <person name="Shu Y.L."/>
            <person name="Rong J.C."/>
            <person name="Zhang Y.J."/>
            <person name="Zhao D.L."/>
            <person name="Chen X.L."/>
            <person name="Zhang X.Y."/>
            <person name="Chen B."/>
            <person name="Zhou B.C."/>
            <person name="Zhang Y.Z."/>
        </authorList>
    </citation>
    <scope>NUCLEOTIDE SEQUENCE [LARGE SCALE GENOMIC DNA]</scope>
    <source>
        <strain evidence="6">LMG 21857</strain>
    </source>
</reference>
<protein>
    <recommendedName>
        <fullName evidence="4">OmpR/PhoB-type domain-containing protein</fullName>
    </recommendedName>
</protein>
<dbReference type="OrthoDB" id="9782895at2"/>
<dbReference type="Gene3D" id="1.10.10.10">
    <property type="entry name" value="Winged helix-like DNA-binding domain superfamily/Winged helix DNA-binding domain"/>
    <property type="match status" value="1"/>
</dbReference>
<dbReference type="SUPFAM" id="SSF82171">
    <property type="entry name" value="DPP6 N-terminal domain-like"/>
    <property type="match status" value="2"/>
</dbReference>
<dbReference type="Pfam" id="PF00486">
    <property type="entry name" value="Trans_reg_C"/>
    <property type="match status" value="1"/>
</dbReference>
<accession>K7A6P1</accession>
<proteinExistence type="inferred from homology"/>
<feature type="domain" description="OmpR/PhoB-type" evidence="4">
    <location>
        <begin position="1"/>
        <end position="102"/>
    </location>
</feature>
<dbReference type="InterPro" id="IPR011659">
    <property type="entry name" value="WD40"/>
</dbReference>